<comment type="caution">
    <text evidence="1">The sequence shown here is derived from an EMBL/GenBank/DDBJ whole genome shotgun (WGS) entry which is preliminary data.</text>
</comment>
<evidence type="ECO:0000313" key="1">
    <source>
        <dbReference type="EMBL" id="MCQ8240509.1"/>
    </source>
</evidence>
<dbReference type="EMBL" id="JAMZEJ010000004">
    <property type="protein sequence ID" value="MCQ8240509.1"/>
    <property type="molecule type" value="Genomic_DNA"/>
</dbReference>
<gene>
    <name evidence="1" type="ORF">NFI88_06580</name>
</gene>
<keyword evidence="2" id="KW-1185">Reference proteome</keyword>
<name>A0ABT1VXT8_9PROT</name>
<organism evidence="1 2">
    <name type="scientific">Rhizosaccharibacter radicis</name>
    <dbReference type="NCBI Taxonomy" id="2782605"/>
    <lineage>
        <taxon>Bacteria</taxon>
        <taxon>Pseudomonadati</taxon>
        <taxon>Pseudomonadota</taxon>
        <taxon>Alphaproteobacteria</taxon>
        <taxon>Acetobacterales</taxon>
        <taxon>Acetobacteraceae</taxon>
        <taxon>Rhizosaccharibacter</taxon>
    </lineage>
</organism>
<protein>
    <submittedName>
        <fullName evidence="1">Uncharacterized protein</fullName>
    </submittedName>
</protein>
<sequence length="127" mass="13510">MPRYAHFDHTAPAPAPVLGWYDADALSYPILPPEADLLEVADADWEARMPGPFAVQDGKLVPYTPPVPVVPLATQADQAFSAATMTCFQRFAMMGVAIPQPWIDYNKALAAIIDGSSAATALPTAPS</sequence>
<proteinExistence type="predicted"/>
<accession>A0ABT1VXT8</accession>
<evidence type="ECO:0000313" key="2">
    <source>
        <dbReference type="Proteomes" id="UP001524547"/>
    </source>
</evidence>
<reference evidence="1 2" key="1">
    <citation type="submission" date="2022-06" db="EMBL/GenBank/DDBJ databases">
        <title>Rhizosaccharibacter gen. nov. sp. nov. KSS12, endophytic bacteria isolated from sugarcane.</title>
        <authorList>
            <person name="Pitiwittayakul N."/>
        </authorList>
    </citation>
    <scope>NUCLEOTIDE SEQUENCE [LARGE SCALE GENOMIC DNA]</scope>
    <source>
        <strain evidence="1 2">KSS12</strain>
    </source>
</reference>
<dbReference type="RefSeq" id="WP_422919258.1">
    <property type="nucleotide sequence ID" value="NZ_JAMZEJ010000004.1"/>
</dbReference>
<dbReference type="Proteomes" id="UP001524547">
    <property type="component" value="Unassembled WGS sequence"/>
</dbReference>